<dbReference type="InterPro" id="IPR036397">
    <property type="entry name" value="RNaseH_sf"/>
</dbReference>
<keyword evidence="6" id="KW-0460">Magnesium</keyword>
<comment type="similarity">
    <text evidence="7">Belongs to the exonuclease superfamily. TREX family.</text>
</comment>
<evidence type="ECO:0000256" key="4">
    <source>
        <dbReference type="ARBA" id="ARBA00022801"/>
    </source>
</evidence>
<keyword evidence="3" id="KW-0479">Metal-binding</keyword>
<evidence type="ECO:0000256" key="6">
    <source>
        <dbReference type="ARBA" id="ARBA00022842"/>
    </source>
</evidence>
<dbReference type="Pfam" id="PF00929">
    <property type="entry name" value="RNase_T"/>
    <property type="match status" value="1"/>
</dbReference>
<evidence type="ECO:0000313" key="10">
    <source>
        <dbReference type="EMBL" id="KAJ6397444.1"/>
    </source>
</evidence>
<dbReference type="SMART" id="SM00479">
    <property type="entry name" value="EXOIII"/>
    <property type="match status" value="1"/>
</dbReference>
<dbReference type="Gene3D" id="3.30.420.10">
    <property type="entry name" value="Ribonuclease H-like superfamily/Ribonuclease H"/>
    <property type="match status" value="1"/>
</dbReference>
<dbReference type="PANTHER" id="PTHR13058">
    <property type="entry name" value="THREE PRIME REPAIR EXONUCLEASE 1, 2"/>
    <property type="match status" value="1"/>
</dbReference>
<feature type="region of interest" description="Disordered" evidence="8">
    <location>
        <begin position="66"/>
        <end position="87"/>
    </location>
</feature>
<feature type="domain" description="Exonuclease" evidence="9">
    <location>
        <begin position="135"/>
        <end position="315"/>
    </location>
</feature>
<evidence type="ECO:0000256" key="5">
    <source>
        <dbReference type="ARBA" id="ARBA00022839"/>
    </source>
</evidence>
<evidence type="ECO:0000259" key="9">
    <source>
        <dbReference type="SMART" id="SM00479"/>
    </source>
</evidence>
<keyword evidence="5" id="KW-0269">Exonuclease</keyword>
<evidence type="ECO:0000256" key="1">
    <source>
        <dbReference type="ARBA" id="ARBA00001946"/>
    </source>
</evidence>
<feature type="compositionally biased region" description="Low complexity" evidence="8">
    <location>
        <begin position="76"/>
        <end position="86"/>
    </location>
</feature>
<protein>
    <recommendedName>
        <fullName evidence="9">Exonuclease domain-containing protein</fullName>
    </recommendedName>
</protein>
<dbReference type="EMBL" id="JAPFFI010000003">
    <property type="protein sequence ID" value="KAJ6397444.1"/>
    <property type="molecule type" value="Genomic_DNA"/>
</dbReference>
<accession>A0ABQ9CCN2</accession>
<dbReference type="CDD" id="cd06127">
    <property type="entry name" value="DEDDh"/>
    <property type="match status" value="1"/>
</dbReference>
<comment type="cofactor">
    <cofactor evidence="1">
        <name>Mg(2+)</name>
        <dbReference type="ChEBI" id="CHEBI:18420"/>
    </cofactor>
</comment>
<dbReference type="SUPFAM" id="SSF53098">
    <property type="entry name" value="Ribonuclease H-like"/>
    <property type="match status" value="1"/>
</dbReference>
<reference evidence="10" key="2">
    <citation type="journal article" date="2023" name="Int. J. Mol. Sci.">
        <title>De Novo Assembly and Annotation of 11 Diverse Shrub Willow (Salix) Genomes Reveals Novel Gene Organization in Sex-Linked Regions.</title>
        <authorList>
            <person name="Hyden B."/>
            <person name="Feng K."/>
            <person name="Yates T.B."/>
            <person name="Jawdy S."/>
            <person name="Cereghino C."/>
            <person name="Smart L.B."/>
            <person name="Muchero W."/>
        </authorList>
    </citation>
    <scope>NUCLEOTIDE SEQUENCE</scope>
    <source>
        <tissue evidence="10">Shoot tip</tissue>
    </source>
</reference>
<evidence type="ECO:0000256" key="8">
    <source>
        <dbReference type="SAM" id="MobiDB-lite"/>
    </source>
</evidence>
<evidence type="ECO:0000256" key="3">
    <source>
        <dbReference type="ARBA" id="ARBA00022723"/>
    </source>
</evidence>
<evidence type="ECO:0000256" key="2">
    <source>
        <dbReference type="ARBA" id="ARBA00022722"/>
    </source>
</evidence>
<organism evidence="10 11">
    <name type="scientific">Salix suchowensis</name>
    <dbReference type="NCBI Taxonomy" id="1278906"/>
    <lineage>
        <taxon>Eukaryota</taxon>
        <taxon>Viridiplantae</taxon>
        <taxon>Streptophyta</taxon>
        <taxon>Embryophyta</taxon>
        <taxon>Tracheophyta</taxon>
        <taxon>Spermatophyta</taxon>
        <taxon>Magnoliopsida</taxon>
        <taxon>eudicotyledons</taxon>
        <taxon>Gunneridae</taxon>
        <taxon>Pentapetalae</taxon>
        <taxon>rosids</taxon>
        <taxon>fabids</taxon>
        <taxon>Malpighiales</taxon>
        <taxon>Salicaceae</taxon>
        <taxon>Saliceae</taxon>
        <taxon>Salix</taxon>
    </lineage>
</organism>
<keyword evidence="4" id="KW-0378">Hydrolase</keyword>
<dbReference type="InterPro" id="IPR040393">
    <property type="entry name" value="TREX1/2"/>
</dbReference>
<gene>
    <name evidence="10" type="ORF">OIU77_018453</name>
</gene>
<sequence>MSCMRTVPMCFSILQVPRCRTHTLAIFWWESSRILNRTCGRNSSFRLLGSKANGMEGGYSKRWIRRPVSTKTGGESQTTQKSKSTTIGHEILDETVSTRSALNIKETEGSEFHRIQYCDIQQKIAENKDIAKLVTVIVFDIETTGFSRDNDRIIEIALQDLEGGENSTFQTLVNPGRHVNNSHIHYITTHMVSKPDVPRMEELVPILLQYVKSRQKPGGYVMFVAHNARNFDVPFLVNEFSRCHFEIPPNWLFVDTLPLARELLKMEGLKQTSGTSLEALRKKYNIQSAGKAHRAMADATVLSLILQRLTFDLKASTFWPHCKTFYTFRINLCKEEEIDLAWSRIMLLY</sequence>
<name>A0ABQ9CCN2_9ROSI</name>
<keyword evidence="2" id="KW-0540">Nuclease</keyword>
<proteinExistence type="inferred from homology"/>
<dbReference type="InterPro" id="IPR013520">
    <property type="entry name" value="Ribonucl_H"/>
</dbReference>
<evidence type="ECO:0000313" key="11">
    <source>
        <dbReference type="Proteomes" id="UP001141253"/>
    </source>
</evidence>
<comment type="caution">
    <text evidence="10">The sequence shown here is derived from an EMBL/GenBank/DDBJ whole genome shotgun (WGS) entry which is preliminary data.</text>
</comment>
<dbReference type="InterPro" id="IPR012337">
    <property type="entry name" value="RNaseH-like_sf"/>
</dbReference>
<reference evidence="10" key="1">
    <citation type="submission" date="2022-10" db="EMBL/GenBank/DDBJ databases">
        <authorList>
            <person name="Hyden B.L."/>
            <person name="Feng K."/>
            <person name="Yates T."/>
            <person name="Jawdy S."/>
            <person name="Smart L.B."/>
            <person name="Muchero W."/>
        </authorList>
    </citation>
    <scope>NUCLEOTIDE SEQUENCE</scope>
    <source>
        <tissue evidence="10">Shoot tip</tissue>
    </source>
</reference>
<dbReference type="PANTHER" id="PTHR13058:SF19">
    <property type="entry name" value="LD40940P"/>
    <property type="match status" value="1"/>
</dbReference>
<keyword evidence="11" id="KW-1185">Reference proteome</keyword>
<evidence type="ECO:0000256" key="7">
    <source>
        <dbReference type="ARBA" id="ARBA00025769"/>
    </source>
</evidence>
<dbReference type="Proteomes" id="UP001141253">
    <property type="component" value="Chromosome 5"/>
</dbReference>